<feature type="domain" description="Amino acid transporter transmembrane" evidence="8">
    <location>
        <begin position="24"/>
        <end position="136"/>
    </location>
</feature>
<name>A0A9D3U9B4_9ROSI</name>
<keyword evidence="2" id="KW-0813">Transport</keyword>
<evidence type="ECO:0000256" key="6">
    <source>
        <dbReference type="ARBA" id="ARBA00023136"/>
    </source>
</evidence>
<evidence type="ECO:0000313" key="9">
    <source>
        <dbReference type="EMBL" id="KAH1032411.1"/>
    </source>
</evidence>
<evidence type="ECO:0000256" key="3">
    <source>
        <dbReference type="ARBA" id="ARBA00022692"/>
    </source>
</evidence>
<dbReference type="Pfam" id="PF01490">
    <property type="entry name" value="Aa_trans"/>
    <property type="match status" value="1"/>
</dbReference>
<dbReference type="Proteomes" id="UP000828251">
    <property type="component" value="Unassembled WGS sequence"/>
</dbReference>
<dbReference type="InterPro" id="IPR013057">
    <property type="entry name" value="AA_transpt_TM"/>
</dbReference>
<evidence type="ECO:0000256" key="7">
    <source>
        <dbReference type="SAM" id="Phobius"/>
    </source>
</evidence>
<protein>
    <recommendedName>
        <fullName evidence="8">Amino acid transporter transmembrane domain-containing protein</fullName>
    </recommendedName>
</protein>
<accession>A0A9D3U9B4</accession>
<feature type="transmembrane region" description="Helical" evidence="7">
    <location>
        <begin position="28"/>
        <end position="49"/>
    </location>
</feature>
<evidence type="ECO:0000313" key="10">
    <source>
        <dbReference type="Proteomes" id="UP000828251"/>
    </source>
</evidence>
<gene>
    <name evidence="9" type="ORF">J1N35_044585</name>
</gene>
<dbReference type="PANTHER" id="PTHR48017">
    <property type="entry name" value="OS05G0424000 PROTEIN-RELATED"/>
    <property type="match status" value="1"/>
</dbReference>
<keyword evidence="6 7" id="KW-0472">Membrane</keyword>
<sequence length="239" mass="26271">MGEEEEDNQLSPLLPSSSTSAVKRTGTVWTAVAHIITGVIGAGVLSLAWSTAQLGWIAGPISVLVFAATTLVSTYILCDCYMYPHPHYGPSRLRSYMDAVLFYLGEKNHKACGVILMETLYGSTLAYVITSASSIKYDSILTLYYSLINLFTFNIIVLQNYKVSHNMFLTIASSRCQLGLGDSIYTHHVTQILVYMPSTGVFSSFLFKFFHIFGGPLEACISKLIFIYTSDMGVGFVCV</sequence>
<comment type="subcellular location">
    <subcellularLocation>
        <location evidence="1">Membrane</location>
    </subcellularLocation>
</comment>
<dbReference type="GO" id="GO:0006865">
    <property type="term" value="P:amino acid transport"/>
    <property type="evidence" value="ECO:0007669"/>
    <property type="project" value="UniProtKB-KW"/>
</dbReference>
<keyword evidence="3 7" id="KW-0812">Transmembrane</keyword>
<dbReference type="AlphaFoldDB" id="A0A9D3U9B4"/>
<evidence type="ECO:0000256" key="5">
    <source>
        <dbReference type="ARBA" id="ARBA00022989"/>
    </source>
</evidence>
<proteinExistence type="predicted"/>
<dbReference type="EMBL" id="JAIQCV010000013">
    <property type="protein sequence ID" value="KAH1032411.1"/>
    <property type="molecule type" value="Genomic_DNA"/>
</dbReference>
<comment type="caution">
    <text evidence="9">The sequence shown here is derived from an EMBL/GenBank/DDBJ whole genome shotgun (WGS) entry which is preliminary data.</text>
</comment>
<keyword evidence="10" id="KW-1185">Reference proteome</keyword>
<feature type="transmembrane region" description="Helical" evidence="7">
    <location>
        <begin position="55"/>
        <end position="78"/>
    </location>
</feature>
<keyword evidence="4" id="KW-0029">Amino-acid transport</keyword>
<evidence type="ECO:0000256" key="1">
    <source>
        <dbReference type="ARBA" id="ARBA00004370"/>
    </source>
</evidence>
<evidence type="ECO:0000256" key="2">
    <source>
        <dbReference type="ARBA" id="ARBA00022448"/>
    </source>
</evidence>
<evidence type="ECO:0000256" key="4">
    <source>
        <dbReference type="ARBA" id="ARBA00022970"/>
    </source>
</evidence>
<organism evidence="9 10">
    <name type="scientific">Gossypium stocksii</name>
    <dbReference type="NCBI Taxonomy" id="47602"/>
    <lineage>
        <taxon>Eukaryota</taxon>
        <taxon>Viridiplantae</taxon>
        <taxon>Streptophyta</taxon>
        <taxon>Embryophyta</taxon>
        <taxon>Tracheophyta</taxon>
        <taxon>Spermatophyta</taxon>
        <taxon>Magnoliopsida</taxon>
        <taxon>eudicotyledons</taxon>
        <taxon>Gunneridae</taxon>
        <taxon>Pentapetalae</taxon>
        <taxon>rosids</taxon>
        <taxon>malvids</taxon>
        <taxon>Malvales</taxon>
        <taxon>Malvaceae</taxon>
        <taxon>Malvoideae</taxon>
        <taxon>Gossypium</taxon>
    </lineage>
</organism>
<reference evidence="9 10" key="1">
    <citation type="journal article" date="2021" name="Plant Biotechnol. J.">
        <title>Multi-omics assisted identification of the key and species-specific regulatory components of drought-tolerant mechanisms in Gossypium stocksii.</title>
        <authorList>
            <person name="Yu D."/>
            <person name="Ke L."/>
            <person name="Zhang D."/>
            <person name="Wu Y."/>
            <person name="Sun Y."/>
            <person name="Mei J."/>
            <person name="Sun J."/>
            <person name="Sun Y."/>
        </authorList>
    </citation>
    <scope>NUCLEOTIDE SEQUENCE [LARGE SCALE GENOMIC DNA]</scope>
    <source>
        <strain evidence="10">cv. E1</strain>
        <tissue evidence="9">Leaf</tissue>
    </source>
</reference>
<feature type="transmembrane region" description="Helical" evidence="7">
    <location>
        <begin position="142"/>
        <end position="161"/>
    </location>
</feature>
<dbReference type="OrthoDB" id="40134at2759"/>
<evidence type="ECO:0000259" key="8">
    <source>
        <dbReference type="Pfam" id="PF01490"/>
    </source>
</evidence>
<keyword evidence="5 7" id="KW-1133">Transmembrane helix</keyword>
<dbReference type="GO" id="GO:0016020">
    <property type="term" value="C:membrane"/>
    <property type="evidence" value="ECO:0007669"/>
    <property type="project" value="UniProtKB-SubCell"/>
</dbReference>